<dbReference type="EMBL" id="JAECVW010000004">
    <property type="protein sequence ID" value="MBH8595402.1"/>
    <property type="molecule type" value="Genomic_DNA"/>
</dbReference>
<dbReference type="Proteomes" id="UP000633619">
    <property type="component" value="Unassembled WGS sequence"/>
</dbReference>
<gene>
    <name evidence="1" type="ORF">I8U20_08670</name>
</gene>
<sequence length="180" mass="19514">MQKKRVVSGLIAAVILAGGGWAAATKVPWSEISFEDFDLNGTLAKIHERTEQLGDVNQGIIQGIQKLEEQSGKTKEVNQKLARVGELAGAQVEQLNQIRVVTGQQVPLSQNLHSLSQRLANQMDTISKSGGRQATQAGQLKKITEQTEANLNEVLQQNVLLEEKLGQAAEVAEQVKNSLP</sequence>
<evidence type="ECO:0000313" key="1">
    <source>
        <dbReference type="EMBL" id="MBH8595402.1"/>
    </source>
</evidence>
<dbReference type="RefSeq" id="WP_181732086.1">
    <property type="nucleotide sequence ID" value="NZ_JACEIR010000005.1"/>
</dbReference>
<keyword evidence="2" id="KW-1185">Reference proteome</keyword>
<reference evidence="1 2" key="1">
    <citation type="submission" date="2020-12" db="EMBL/GenBank/DDBJ databases">
        <title>WGS of Thermoactinomyces spp.</title>
        <authorList>
            <person name="Cheng K."/>
        </authorList>
    </citation>
    <scope>NUCLEOTIDE SEQUENCE [LARGE SCALE GENOMIC DNA]</scope>
    <source>
        <strain evidence="2">CICC 10671\DSM 43846</strain>
    </source>
</reference>
<protein>
    <submittedName>
        <fullName evidence="1">Uncharacterized protein</fullName>
    </submittedName>
</protein>
<accession>A0A8I1ACP2</accession>
<organism evidence="1 2">
    <name type="scientific">Thermoactinomyces intermedius</name>
    <dbReference type="NCBI Taxonomy" id="2024"/>
    <lineage>
        <taxon>Bacteria</taxon>
        <taxon>Bacillati</taxon>
        <taxon>Bacillota</taxon>
        <taxon>Bacilli</taxon>
        <taxon>Bacillales</taxon>
        <taxon>Thermoactinomycetaceae</taxon>
        <taxon>Thermoactinomyces</taxon>
    </lineage>
</organism>
<name>A0A8I1ACP2_THEIN</name>
<dbReference type="AlphaFoldDB" id="A0A8I1ACP2"/>
<proteinExistence type="predicted"/>
<evidence type="ECO:0000313" key="2">
    <source>
        <dbReference type="Proteomes" id="UP000633619"/>
    </source>
</evidence>
<comment type="caution">
    <text evidence="1">The sequence shown here is derived from an EMBL/GenBank/DDBJ whole genome shotgun (WGS) entry which is preliminary data.</text>
</comment>